<dbReference type="GO" id="GO:0000166">
    <property type="term" value="F:nucleotide binding"/>
    <property type="evidence" value="ECO:0007669"/>
    <property type="project" value="UniProtKB-KW"/>
</dbReference>
<dbReference type="RefSeq" id="WP_163181297.1">
    <property type="nucleotide sequence ID" value="NZ_JAAIWM010000008.1"/>
</dbReference>
<proteinExistence type="predicted"/>
<evidence type="ECO:0000256" key="1">
    <source>
        <dbReference type="ARBA" id="ARBA00022630"/>
    </source>
</evidence>
<dbReference type="Proteomes" id="UP000481043">
    <property type="component" value="Unassembled WGS sequence"/>
</dbReference>
<dbReference type="Pfam" id="PF01982">
    <property type="entry name" value="CTP-dep_RFKase"/>
    <property type="match status" value="1"/>
</dbReference>
<dbReference type="GO" id="GO:0009231">
    <property type="term" value="P:riboflavin biosynthetic process"/>
    <property type="evidence" value="ECO:0007669"/>
    <property type="project" value="InterPro"/>
</dbReference>
<keyword evidence="7" id="KW-1185">Reference proteome</keyword>
<gene>
    <name evidence="6" type="ORF">G4D63_17915</name>
</gene>
<dbReference type="GO" id="GO:0008531">
    <property type="term" value="F:riboflavin kinase activity"/>
    <property type="evidence" value="ECO:0007669"/>
    <property type="project" value="InterPro"/>
</dbReference>
<dbReference type="EMBL" id="JAAIWM010000008">
    <property type="protein sequence ID" value="NEY73596.1"/>
    <property type="molecule type" value="Genomic_DNA"/>
</dbReference>
<dbReference type="SUPFAM" id="SSF82114">
    <property type="entry name" value="Riboflavin kinase-like"/>
    <property type="match status" value="1"/>
</dbReference>
<dbReference type="InterPro" id="IPR023602">
    <property type="entry name" value="Riboflavin_kinase_CTP-dep"/>
</dbReference>
<protein>
    <submittedName>
        <fullName evidence="6">DUF120 domain-containing protein</fullName>
    </submittedName>
</protein>
<evidence type="ECO:0000259" key="5">
    <source>
        <dbReference type="Pfam" id="PF01982"/>
    </source>
</evidence>
<evidence type="ECO:0000313" key="7">
    <source>
        <dbReference type="Proteomes" id="UP000481043"/>
    </source>
</evidence>
<evidence type="ECO:0000256" key="2">
    <source>
        <dbReference type="ARBA" id="ARBA00022643"/>
    </source>
</evidence>
<evidence type="ECO:0000256" key="3">
    <source>
        <dbReference type="ARBA" id="ARBA00022679"/>
    </source>
</evidence>
<keyword evidence="3" id="KW-0808">Transferase</keyword>
<dbReference type="Gene3D" id="2.40.30.30">
    <property type="entry name" value="Riboflavin kinase-like"/>
    <property type="match status" value="1"/>
</dbReference>
<dbReference type="AlphaFoldDB" id="A0A6M0QB61"/>
<keyword evidence="4" id="KW-0547">Nucleotide-binding</keyword>
<accession>A0A6M0QB61</accession>
<organism evidence="6 7">
    <name type="scientific">Bacillus mesophilus</name>
    <dbReference type="NCBI Taxonomy" id="1808955"/>
    <lineage>
        <taxon>Bacteria</taxon>
        <taxon>Bacillati</taxon>
        <taxon>Bacillota</taxon>
        <taxon>Bacilli</taxon>
        <taxon>Bacillales</taxon>
        <taxon>Bacillaceae</taxon>
        <taxon>Bacillus</taxon>
    </lineage>
</organism>
<evidence type="ECO:0000256" key="4">
    <source>
        <dbReference type="ARBA" id="ARBA00022741"/>
    </source>
</evidence>
<evidence type="ECO:0000313" key="6">
    <source>
        <dbReference type="EMBL" id="NEY73596.1"/>
    </source>
</evidence>
<comment type="caution">
    <text evidence="6">The sequence shown here is derived from an EMBL/GenBank/DDBJ whole genome shotgun (WGS) entry which is preliminary data.</text>
</comment>
<sequence>MNIIRGKVVKGVGERSHWMKKLENYYSSKTGIRLFPGRLQIQLLEASIKKSSQYQNKLTWDSKQTHHSNTCYINGIKVSYLESSQKEIVINNQLQSIIEIVTDLELIESLALGHGDEVEVAMPAVKEVLLH</sequence>
<feature type="domain" description="Riboflavin kinase" evidence="5">
    <location>
        <begin position="8"/>
        <end position="121"/>
    </location>
</feature>
<dbReference type="InterPro" id="IPR023465">
    <property type="entry name" value="Riboflavin_kinase_dom_sf"/>
</dbReference>
<reference evidence="6 7" key="1">
    <citation type="submission" date="2020-02" db="EMBL/GenBank/DDBJ databases">
        <title>Bacillus aquiflavi sp. nov., isolated from yellow water of strong flavor Chinese baijiu in Yibin region of China.</title>
        <authorList>
            <person name="Xie J."/>
        </authorList>
    </citation>
    <scope>NUCLEOTIDE SEQUENCE [LARGE SCALE GENOMIC DNA]</scope>
    <source>
        <strain evidence="6 7">SA4</strain>
    </source>
</reference>
<name>A0A6M0QB61_9BACI</name>
<keyword evidence="2" id="KW-0288">FMN</keyword>
<keyword evidence="1" id="KW-0285">Flavoprotein</keyword>